<proteinExistence type="predicted"/>
<dbReference type="RefSeq" id="WP_344849662.1">
    <property type="nucleotide sequence ID" value="NZ_BAABBY010000002.1"/>
</dbReference>
<keyword evidence="2" id="KW-1185">Reference proteome</keyword>
<protein>
    <submittedName>
        <fullName evidence="1">Uncharacterized protein</fullName>
    </submittedName>
</protein>
<accession>A0ABP8B5K4</accession>
<comment type="caution">
    <text evidence="1">The sequence shown here is derived from an EMBL/GenBank/DDBJ whole genome shotgun (WGS) entry which is preliminary data.</text>
</comment>
<name>A0ABP8B5K4_9SPHI</name>
<organism evidence="1 2">
    <name type="scientific">Pedobacter jeongneungensis</name>
    <dbReference type="NCBI Taxonomy" id="947309"/>
    <lineage>
        <taxon>Bacteria</taxon>
        <taxon>Pseudomonadati</taxon>
        <taxon>Bacteroidota</taxon>
        <taxon>Sphingobacteriia</taxon>
        <taxon>Sphingobacteriales</taxon>
        <taxon>Sphingobacteriaceae</taxon>
        <taxon>Pedobacter</taxon>
    </lineage>
</organism>
<dbReference type="Proteomes" id="UP001501772">
    <property type="component" value="Unassembled WGS sequence"/>
</dbReference>
<dbReference type="EMBL" id="BAABBY010000002">
    <property type="protein sequence ID" value="GAA4198691.1"/>
    <property type="molecule type" value="Genomic_DNA"/>
</dbReference>
<evidence type="ECO:0000313" key="1">
    <source>
        <dbReference type="EMBL" id="GAA4198691.1"/>
    </source>
</evidence>
<gene>
    <name evidence="1" type="ORF">GCM10022289_07820</name>
</gene>
<evidence type="ECO:0000313" key="2">
    <source>
        <dbReference type="Proteomes" id="UP001501772"/>
    </source>
</evidence>
<reference evidence="2" key="1">
    <citation type="journal article" date="2019" name="Int. J. Syst. Evol. Microbiol.">
        <title>The Global Catalogue of Microorganisms (GCM) 10K type strain sequencing project: providing services to taxonomists for standard genome sequencing and annotation.</title>
        <authorList>
            <consortium name="The Broad Institute Genomics Platform"/>
            <consortium name="The Broad Institute Genome Sequencing Center for Infectious Disease"/>
            <person name="Wu L."/>
            <person name="Ma J."/>
        </authorList>
    </citation>
    <scope>NUCLEOTIDE SEQUENCE [LARGE SCALE GENOMIC DNA]</scope>
    <source>
        <strain evidence="2">JCM 17626</strain>
    </source>
</reference>
<sequence length="369" mass="40732">MAKQTLNAIKNWFKTGLKPTQQQFWDTWDSFWHKDQVIPASSIENLDARFDEKADKEAFQSHSNDNNAHNIDDRLANKASINQLETEVTKRVDGDNYLQSQVDELFSRPSGSLEVVRALDNKILGAIDFNGNTGLNVASPEENGQVANKEYADQKEINAKNYADLVATDVLRYAGDWDAGTGQYPAFGTGTDGTVRRGDSFEINVEGIIDDKEYEVGDQLRAKINAPGQIAANWGSSQVNTQQATETRTGIAKVATVAQAIAKLSDTEMMTPAKIGATIAAEKKWFKFQIAMTGETEQAILMEYSGQINSSLLGGCNALKLKIGLNGLYPDNAQAYPFIFNAGDRVFFTFNYDDVMFAKCNVILKGKYN</sequence>